<accession>A0A8J3SZ52</accession>
<name>A0A8J3SZ52_9ACTN</name>
<organism evidence="2 3">
    <name type="scientific">Planobispora takensis</name>
    <dbReference type="NCBI Taxonomy" id="1367882"/>
    <lineage>
        <taxon>Bacteria</taxon>
        <taxon>Bacillati</taxon>
        <taxon>Actinomycetota</taxon>
        <taxon>Actinomycetes</taxon>
        <taxon>Streptosporangiales</taxon>
        <taxon>Streptosporangiaceae</taxon>
        <taxon>Planobispora</taxon>
    </lineage>
</organism>
<protein>
    <submittedName>
        <fullName evidence="2">Uncharacterized protein</fullName>
    </submittedName>
</protein>
<gene>
    <name evidence="2" type="ORF">Pta02_33910</name>
</gene>
<proteinExistence type="predicted"/>
<evidence type="ECO:0000313" key="2">
    <source>
        <dbReference type="EMBL" id="GII01383.1"/>
    </source>
</evidence>
<evidence type="ECO:0000256" key="1">
    <source>
        <dbReference type="SAM" id="MobiDB-lite"/>
    </source>
</evidence>
<comment type="caution">
    <text evidence="2">The sequence shown here is derived from an EMBL/GenBank/DDBJ whole genome shotgun (WGS) entry which is preliminary data.</text>
</comment>
<reference evidence="2" key="1">
    <citation type="submission" date="2021-01" db="EMBL/GenBank/DDBJ databases">
        <title>Whole genome shotgun sequence of Planobispora takensis NBRC 109077.</title>
        <authorList>
            <person name="Komaki H."/>
            <person name="Tamura T."/>
        </authorList>
    </citation>
    <scope>NUCLEOTIDE SEQUENCE</scope>
    <source>
        <strain evidence="2">NBRC 109077</strain>
    </source>
</reference>
<dbReference type="EMBL" id="BOOK01000023">
    <property type="protein sequence ID" value="GII01383.1"/>
    <property type="molecule type" value="Genomic_DNA"/>
</dbReference>
<dbReference type="Proteomes" id="UP000634476">
    <property type="component" value="Unassembled WGS sequence"/>
</dbReference>
<evidence type="ECO:0000313" key="3">
    <source>
        <dbReference type="Proteomes" id="UP000634476"/>
    </source>
</evidence>
<dbReference type="AlphaFoldDB" id="A0A8J3SZ52"/>
<keyword evidence="3" id="KW-1185">Reference proteome</keyword>
<sequence length="70" mass="6912">MRRGPPGCANTPAAGHPNKAPALSGLTTPRIGAATVRNRAMSVNTEITGPPGRVEGSTEPAPGPDAGAAR</sequence>
<feature type="region of interest" description="Disordered" evidence="1">
    <location>
        <begin position="1"/>
        <end position="70"/>
    </location>
</feature>